<name>A0A1E3NFR8_9ASCO</name>
<evidence type="ECO:0000313" key="1">
    <source>
        <dbReference type="EMBL" id="ODQ44981.1"/>
    </source>
</evidence>
<dbReference type="EMBL" id="KV454005">
    <property type="protein sequence ID" value="ODQ44981.1"/>
    <property type="molecule type" value="Genomic_DNA"/>
</dbReference>
<sequence length="492" mass="56220">MVVVTPLTLERCRHSLCTNGNNPETVELAYQILKTLLATSDSPYILSPAIPEMINFLLQTAQVSSNLITHRAANELAQKYQENLKRLFHTYGVESIDQITQDFIMYHYDGLISQLSHGTEVFEPAEKSEIYNTVCTVISQRDIALWAITGKLQFIQADIVGSLYSIDPDLLVYHDDHKMKHTRDILAHKWGDPMVINQWQYVLDKATSILQNLDLDKTLNRSGISIDSVSTQENNTALTLRLSESESTSYWEIRWWLLYAMFLTGDYDKVVTNFSEMTTHGKTIPKVSGDATQILKQLDNTVINKSSLIRMIVISIALTHANKQREKSWQNATLVEAFYEDPLIKDFKQDFEAISFPQVTDELKQLKEEIPWCPQLEEAWESARSLLIQKSIITYLSFISRVTLDHLSSFFAIDKALITSFITKSIALLDLPLKLNTQTGVVEYITENSRRHQAQFIENMHRNAEEEVLRLKAAKLNSILSANSNEENSYES</sequence>
<evidence type="ECO:0000313" key="2">
    <source>
        <dbReference type="Proteomes" id="UP000094455"/>
    </source>
</evidence>
<evidence type="ECO:0008006" key="3">
    <source>
        <dbReference type="Google" id="ProtNLM"/>
    </source>
</evidence>
<dbReference type="STRING" id="763406.A0A1E3NFR8"/>
<keyword evidence="2" id="KW-1185">Reference proteome</keyword>
<reference evidence="1 2" key="1">
    <citation type="journal article" date="2016" name="Proc. Natl. Acad. Sci. U.S.A.">
        <title>Comparative genomics of biotechnologically important yeasts.</title>
        <authorList>
            <person name="Riley R."/>
            <person name="Haridas S."/>
            <person name="Wolfe K.H."/>
            <person name="Lopes M.R."/>
            <person name="Hittinger C.T."/>
            <person name="Goeker M."/>
            <person name="Salamov A.A."/>
            <person name="Wisecaver J.H."/>
            <person name="Long T.M."/>
            <person name="Calvey C.H."/>
            <person name="Aerts A.L."/>
            <person name="Barry K.W."/>
            <person name="Choi C."/>
            <person name="Clum A."/>
            <person name="Coughlan A.Y."/>
            <person name="Deshpande S."/>
            <person name="Douglass A.P."/>
            <person name="Hanson S.J."/>
            <person name="Klenk H.-P."/>
            <person name="LaButti K.M."/>
            <person name="Lapidus A."/>
            <person name="Lindquist E.A."/>
            <person name="Lipzen A.M."/>
            <person name="Meier-Kolthoff J.P."/>
            <person name="Ohm R.A."/>
            <person name="Otillar R.P."/>
            <person name="Pangilinan J.L."/>
            <person name="Peng Y."/>
            <person name="Rokas A."/>
            <person name="Rosa C.A."/>
            <person name="Scheuner C."/>
            <person name="Sibirny A.A."/>
            <person name="Slot J.C."/>
            <person name="Stielow J.B."/>
            <person name="Sun H."/>
            <person name="Kurtzman C.P."/>
            <person name="Blackwell M."/>
            <person name="Grigoriev I.V."/>
            <person name="Jeffries T.W."/>
        </authorList>
    </citation>
    <scope>NUCLEOTIDE SEQUENCE [LARGE SCALE GENOMIC DNA]</scope>
    <source>
        <strain evidence="1 2">NRRL Y-2026</strain>
    </source>
</reference>
<dbReference type="GeneID" id="30177654"/>
<proteinExistence type="predicted"/>
<dbReference type="OrthoDB" id="3992882at2759"/>
<dbReference type="AlphaFoldDB" id="A0A1E3NFR8"/>
<gene>
    <name evidence="1" type="ORF">PICMEDRAFT_157855</name>
</gene>
<protein>
    <recommendedName>
        <fullName evidence="3">PCI domain-containing protein</fullName>
    </recommendedName>
</protein>
<organism evidence="1 2">
    <name type="scientific">Pichia membranifaciens NRRL Y-2026</name>
    <dbReference type="NCBI Taxonomy" id="763406"/>
    <lineage>
        <taxon>Eukaryota</taxon>
        <taxon>Fungi</taxon>
        <taxon>Dikarya</taxon>
        <taxon>Ascomycota</taxon>
        <taxon>Saccharomycotina</taxon>
        <taxon>Pichiomycetes</taxon>
        <taxon>Pichiales</taxon>
        <taxon>Pichiaceae</taxon>
        <taxon>Pichia</taxon>
    </lineage>
</organism>
<dbReference type="Proteomes" id="UP000094455">
    <property type="component" value="Unassembled WGS sequence"/>
</dbReference>
<accession>A0A1E3NFR8</accession>
<dbReference type="RefSeq" id="XP_019016094.1">
    <property type="nucleotide sequence ID" value="XM_019160967.1"/>
</dbReference>